<proteinExistence type="predicted"/>
<name>A0AAV4U3H6_CAEEX</name>
<comment type="caution">
    <text evidence="1">The sequence shown here is derived from an EMBL/GenBank/DDBJ whole genome shotgun (WGS) entry which is preliminary data.</text>
</comment>
<organism evidence="1 2">
    <name type="scientific">Caerostris extrusa</name>
    <name type="common">Bark spider</name>
    <name type="synonym">Caerostris bankana</name>
    <dbReference type="NCBI Taxonomy" id="172846"/>
    <lineage>
        <taxon>Eukaryota</taxon>
        <taxon>Metazoa</taxon>
        <taxon>Ecdysozoa</taxon>
        <taxon>Arthropoda</taxon>
        <taxon>Chelicerata</taxon>
        <taxon>Arachnida</taxon>
        <taxon>Araneae</taxon>
        <taxon>Araneomorphae</taxon>
        <taxon>Entelegynae</taxon>
        <taxon>Araneoidea</taxon>
        <taxon>Araneidae</taxon>
        <taxon>Caerostris</taxon>
    </lineage>
</organism>
<evidence type="ECO:0000313" key="2">
    <source>
        <dbReference type="Proteomes" id="UP001054945"/>
    </source>
</evidence>
<evidence type="ECO:0000313" key="1">
    <source>
        <dbReference type="EMBL" id="GIY52339.1"/>
    </source>
</evidence>
<dbReference type="Proteomes" id="UP001054945">
    <property type="component" value="Unassembled WGS sequence"/>
</dbReference>
<keyword evidence="2" id="KW-1185">Reference proteome</keyword>
<dbReference type="EMBL" id="BPLR01012229">
    <property type="protein sequence ID" value="GIY52339.1"/>
    <property type="molecule type" value="Genomic_DNA"/>
</dbReference>
<reference evidence="1 2" key="1">
    <citation type="submission" date="2021-06" db="EMBL/GenBank/DDBJ databases">
        <title>Caerostris extrusa draft genome.</title>
        <authorList>
            <person name="Kono N."/>
            <person name="Arakawa K."/>
        </authorList>
    </citation>
    <scope>NUCLEOTIDE SEQUENCE [LARGE SCALE GENOMIC DNA]</scope>
</reference>
<dbReference type="AlphaFoldDB" id="A0AAV4U3H6"/>
<protein>
    <submittedName>
        <fullName evidence="1">Uncharacterized protein</fullName>
    </submittedName>
</protein>
<gene>
    <name evidence="1" type="ORF">CEXT_195511</name>
</gene>
<sequence>MRANSIAWKSVTKASAGDVSSDTLTTFTKAMIVGLGDQLSRNYHPSTPYDFFIFSVSPSVISSALVHRKQLSSSFIWGLLGERGEDHFIRPRPKLN</sequence>
<accession>A0AAV4U3H6</accession>